<dbReference type="InterPro" id="IPR016181">
    <property type="entry name" value="Acyl_CoA_acyltransferase"/>
</dbReference>
<keyword evidence="1" id="KW-0808">Transferase</keyword>
<keyword evidence="5" id="KW-1185">Reference proteome</keyword>
<dbReference type="Proteomes" id="UP000317046">
    <property type="component" value="Unassembled WGS sequence"/>
</dbReference>
<feature type="domain" description="N-acetyltransferase" evidence="3">
    <location>
        <begin position="14"/>
        <end position="158"/>
    </location>
</feature>
<sequence>MCAVQTSVIAPDDPRAPDVRQLLERHLALMNAQSPPEDVHALDVDGLVDPSVTFVSLRSEGVLLGVAALKQLDATHAEVKSMHTAEEARGRGVGRALLDHLLGLARERGLERVSLETGSQPGFAPARALYARAGFAECGPFAAYLPSPHSTFMTRVVDPRLAPAEDLVPTPPAPVAERA</sequence>
<dbReference type="AlphaFoldDB" id="A0A4Y3L1F2"/>
<gene>
    <name evidence="4" type="primary">ysnE</name>
    <name evidence="4" type="ORF">CCE01nite_33240</name>
</gene>
<dbReference type="GO" id="GO:0016747">
    <property type="term" value="F:acyltransferase activity, transferring groups other than amino-acyl groups"/>
    <property type="evidence" value="ECO:0007669"/>
    <property type="project" value="InterPro"/>
</dbReference>
<organism evidence="4 5">
    <name type="scientific">Cellulomonas cellasea</name>
    <dbReference type="NCBI Taxonomy" id="43670"/>
    <lineage>
        <taxon>Bacteria</taxon>
        <taxon>Bacillati</taxon>
        <taxon>Actinomycetota</taxon>
        <taxon>Actinomycetes</taxon>
        <taxon>Micrococcales</taxon>
        <taxon>Cellulomonadaceae</taxon>
        <taxon>Cellulomonas</taxon>
    </lineage>
</organism>
<evidence type="ECO:0000313" key="4">
    <source>
        <dbReference type="EMBL" id="GEA89375.1"/>
    </source>
</evidence>
<name>A0A4Y3L1F2_9CELL</name>
<dbReference type="InterPro" id="IPR000182">
    <property type="entry name" value="GNAT_dom"/>
</dbReference>
<reference evidence="4" key="1">
    <citation type="submission" date="2019-06" db="EMBL/GenBank/DDBJ databases">
        <title>Whole genome shotgun sequence of Cellulomonas cellasea NBRC 3753.</title>
        <authorList>
            <person name="Hosoyama A."/>
            <person name="Uohara A."/>
            <person name="Ohji S."/>
            <person name="Ichikawa N."/>
        </authorList>
    </citation>
    <scope>NUCLEOTIDE SEQUENCE [LARGE SCALE GENOMIC DNA]</scope>
    <source>
        <strain evidence="4">NBRC 3753</strain>
    </source>
</reference>
<dbReference type="Pfam" id="PF00583">
    <property type="entry name" value="Acetyltransf_1"/>
    <property type="match status" value="1"/>
</dbReference>
<proteinExistence type="predicted"/>
<evidence type="ECO:0000256" key="2">
    <source>
        <dbReference type="ARBA" id="ARBA00023315"/>
    </source>
</evidence>
<protein>
    <submittedName>
        <fullName evidence="4">N-acetyltransferase</fullName>
    </submittedName>
</protein>
<dbReference type="CDD" id="cd04301">
    <property type="entry name" value="NAT_SF"/>
    <property type="match status" value="1"/>
</dbReference>
<dbReference type="InterPro" id="IPR050832">
    <property type="entry name" value="Bact_Acetyltransf"/>
</dbReference>
<evidence type="ECO:0000313" key="5">
    <source>
        <dbReference type="Proteomes" id="UP000317046"/>
    </source>
</evidence>
<accession>A0A4Y3L1F2</accession>
<comment type="caution">
    <text evidence="4">The sequence shown here is derived from an EMBL/GenBank/DDBJ whole genome shotgun (WGS) entry which is preliminary data.</text>
</comment>
<dbReference type="PANTHER" id="PTHR43877:SF5">
    <property type="entry name" value="BLL8307 PROTEIN"/>
    <property type="match status" value="1"/>
</dbReference>
<dbReference type="PROSITE" id="PS51186">
    <property type="entry name" value="GNAT"/>
    <property type="match status" value="1"/>
</dbReference>
<dbReference type="Gene3D" id="3.40.630.30">
    <property type="match status" value="1"/>
</dbReference>
<evidence type="ECO:0000256" key="1">
    <source>
        <dbReference type="ARBA" id="ARBA00022679"/>
    </source>
</evidence>
<dbReference type="EMBL" id="BJLR01000030">
    <property type="protein sequence ID" value="GEA89375.1"/>
    <property type="molecule type" value="Genomic_DNA"/>
</dbReference>
<keyword evidence="2" id="KW-0012">Acyltransferase</keyword>
<dbReference type="PANTHER" id="PTHR43877">
    <property type="entry name" value="AMINOALKYLPHOSPHONATE N-ACETYLTRANSFERASE-RELATED-RELATED"/>
    <property type="match status" value="1"/>
</dbReference>
<dbReference type="SUPFAM" id="SSF55729">
    <property type="entry name" value="Acyl-CoA N-acyltransferases (Nat)"/>
    <property type="match status" value="1"/>
</dbReference>
<evidence type="ECO:0000259" key="3">
    <source>
        <dbReference type="PROSITE" id="PS51186"/>
    </source>
</evidence>